<evidence type="ECO:0000313" key="1">
    <source>
        <dbReference type="EMBL" id="GAA3562475.1"/>
    </source>
</evidence>
<proteinExistence type="predicted"/>
<evidence type="ECO:0000313" key="2">
    <source>
        <dbReference type="Proteomes" id="UP001500767"/>
    </source>
</evidence>
<reference evidence="2" key="1">
    <citation type="journal article" date="2019" name="Int. J. Syst. Evol. Microbiol.">
        <title>The Global Catalogue of Microorganisms (GCM) 10K type strain sequencing project: providing services to taxonomists for standard genome sequencing and annotation.</title>
        <authorList>
            <consortium name="The Broad Institute Genomics Platform"/>
            <consortium name="The Broad Institute Genome Sequencing Center for Infectious Disease"/>
            <person name="Wu L."/>
            <person name="Ma J."/>
        </authorList>
    </citation>
    <scope>NUCLEOTIDE SEQUENCE [LARGE SCALE GENOMIC DNA]</scope>
    <source>
        <strain evidence="2">JCM 16540</strain>
    </source>
</reference>
<dbReference type="Proteomes" id="UP001500767">
    <property type="component" value="Unassembled WGS sequence"/>
</dbReference>
<sequence>MVALGADNAARDTLELVLAVGRAQREISQYLEQLGRGFHAVEWHDSGYYGKGELDEVLKAYRGTE</sequence>
<comment type="caution">
    <text evidence="1">The sequence shown here is derived from an EMBL/GenBank/DDBJ whole genome shotgun (WGS) entry which is preliminary data.</text>
</comment>
<protein>
    <submittedName>
        <fullName evidence="1">Uncharacterized protein</fullName>
    </submittedName>
</protein>
<gene>
    <name evidence="1" type="ORF">GCM10022197_17630</name>
</gene>
<name>A0ABP6X9A3_9ACTN</name>
<dbReference type="EMBL" id="BAAAYR010000001">
    <property type="protein sequence ID" value="GAA3562475.1"/>
    <property type="molecule type" value="Genomic_DNA"/>
</dbReference>
<accession>A0ABP6X9A3</accession>
<organism evidence="1 2">
    <name type="scientific">Microlunatus spumicola</name>
    <dbReference type="NCBI Taxonomy" id="81499"/>
    <lineage>
        <taxon>Bacteria</taxon>
        <taxon>Bacillati</taxon>
        <taxon>Actinomycetota</taxon>
        <taxon>Actinomycetes</taxon>
        <taxon>Propionibacteriales</taxon>
        <taxon>Propionibacteriaceae</taxon>
        <taxon>Microlunatus</taxon>
    </lineage>
</organism>
<keyword evidence="2" id="KW-1185">Reference proteome</keyword>